<organism evidence="2 3">
    <name type="scientific">Loxostege sticticalis</name>
    <name type="common">Beet webworm moth</name>
    <dbReference type="NCBI Taxonomy" id="481309"/>
    <lineage>
        <taxon>Eukaryota</taxon>
        <taxon>Metazoa</taxon>
        <taxon>Ecdysozoa</taxon>
        <taxon>Arthropoda</taxon>
        <taxon>Hexapoda</taxon>
        <taxon>Insecta</taxon>
        <taxon>Pterygota</taxon>
        <taxon>Neoptera</taxon>
        <taxon>Endopterygota</taxon>
        <taxon>Lepidoptera</taxon>
        <taxon>Glossata</taxon>
        <taxon>Ditrysia</taxon>
        <taxon>Pyraloidea</taxon>
        <taxon>Crambidae</taxon>
        <taxon>Pyraustinae</taxon>
        <taxon>Loxostege</taxon>
    </lineage>
</organism>
<feature type="compositionally biased region" description="Basic and acidic residues" evidence="1">
    <location>
        <begin position="170"/>
        <end position="181"/>
    </location>
</feature>
<comment type="caution">
    <text evidence="2">The sequence shown here is derived from an EMBL/GenBank/DDBJ whole genome shotgun (WGS) entry which is preliminary data.</text>
</comment>
<dbReference type="AlphaFoldDB" id="A0ABD0SQ29"/>
<feature type="compositionally biased region" description="Acidic residues" evidence="1">
    <location>
        <begin position="182"/>
        <end position="192"/>
    </location>
</feature>
<evidence type="ECO:0000313" key="2">
    <source>
        <dbReference type="EMBL" id="KAL0821935.1"/>
    </source>
</evidence>
<evidence type="ECO:0000313" key="3">
    <source>
        <dbReference type="Proteomes" id="UP001549921"/>
    </source>
</evidence>
<sequence>MFSIRLRLLAASSSGWRAGGLLDVQSDISERTGLDYYVKIVMGKKRKSTSLAKDEDNKRKTEDANILDNKKIETNSKTHKKVKKQENSNATENTEDIPGNELQIEESLKTKSKNQNNGKMKLKKSHLDGDNTKSLHLNKNINSKRATKIRFVDDAPQEVASGSVQQSTDAVKKKDNQSVKLDEEEEEVNDEDIDTFCDELTEEDNVQFDNWVKLIEAKLHSKKK</sequence>
<feature type="region of interest" description="Disordered" evidence="1">
    <location>
        <begin position="75"/>
        <end position="141"/>
    </location>
</feature>
<feature type="compositionally biased region" description="Polar residues" evidence="1">
    <location>
        <begin position="160"/>
        <end position="169"/>
    </location>
</feature>
<protein>
    <submittedName>
        <fullName evidence="2">Uncharacterized protein</fullName>
    </submittedName>
</protein>
<reference evidence="2 3" key="1">
    <citation type="submission" date="2024-06" db="EMBL/GenBank/DDBJ databases">
        <title>A chromosome-level genome assembly of beet webworm, Loxostege sticticalis.</title>
        <authorList>
            <person name="Zhang Y."/>
        </authorList>
    </citation>
    <scope>NUCLEOTIDE SEQUENCE [LARGE SCALE GENOMIC DNA]</scope>
    <source>
        <strain evidence="2">AQ028</strain>
        <tissue evidence="2">Male pupae</tissue>
    </source>
</reference>
<dbReference type="Proteomes" id="UP001549921">
    <property type="component" value="Unassembled WGS sequence"/>
</dbReference>
<proteinExistence type="predicted"/>
<feature type="region of interest" description="Disordered" evidence="1">
    <location>
        <begin position="158"/>
        <end position="192"/>
    </location>
</feature>
<accession>A0ABD0SQ29</accession>
<evidence type="ECO:0000256" key="1">
    <source>
        <dbReference type="SAM" id="MobiDB-lite"/>
    </source>
</evidence>
<gene>
    <name evidence="2" type="ORF">ABMA28_005327</name>
</gene>
<name>A0ABD0SQ29_LOXSC</name>
<dbReference type="EMBL" id="JBEDNZ010000017">
    <property type="protein sequence ID" value="KAL0821935.1"/>
    <property type="molecule type" value="Genomic_DNA"/>
</dbReference>